<sequence>MEADPVSNKLNLYEEELNDETTLDLSSQNLSSIPDLNRNKYLCALYLQNNNLTTLPEDLFPSLPALMWLDVRDNQLTDIPTSVKQHPCLTHLLLQNNKLTSLPNELGTLPNLIVLQLGGNPLMYPPRELIQSGVRKLLSFLENKYFDGLFEHSEVGNANSIDEPQSYSSVIDEGKLAKLPNQGKTLTIQVSGKEVEDSSDDEEHIIKRKQNCPKLNKSRFKNMPTYYQSSKYVKPVHPDGKSQIEKIKQNFLREKALKKHIELVNMQEKILQEKKNMEQLKNWRQMYRTTQIFTNPDYQLKPETFPYDTNPAYMTLLSREDIEKDLPDKYRKKLVRRCKPTVPRKGASDVHLAMKIKKLFENLEAMDKQREEMTPRTEQKVLLGEIQKISEIKQKLMELSVSNTRSVTAE</sequence>
<keyword evidence="1" id="KW-0433">Leucine-rich repeat</keyword>
<keyword evidence="4" id="KW-1185">Reference proteome</keyword>
<dbReference type="Pfam" id="PF13855">
    <property type="entry name" value="LRR_8"/>
    <property type="match status" value="1"/>
</dbReference>
<name>A0ABQ7PWR0_PLUXY</name>
<evidence type="ECO:0000256" key="2">
    <source>
        <dbReference type="ARBA" id="ARBA00022737"/>
    </source>
</evidence>
<dbReference type="SUPFAM" id="SSF52058">
    <property type="entry name" value="L domain-like"/>
    <property type="match status" value="1"/>
</dbReference>
<evidence type="ECO:0008006" key="5">
    <source>
        <dbReference type="Google" id="ProtNLM"/>
    </source>
</evidence>
<reference evidence="3 4" key="1">
    <citation type="submission" date="2021-06" db="EMBL/GenBank/DDBJ databases">
        <title>A haploid diamondback moth (Plutella xylostella L.) genome assembly resolves 31 chromosomes and identifies a diamide resistance mutation.</title>
        <authorList>
            <person name="Ward C.M."/>
            <person name="Perry K.D."/>
            <person name="Baker G."/>
            <person name="Powis K."/>
            <person name="Heckel D.G."/>
            <person name="Baxter S.W."/>
        </authorList>
    </citation>
    <scope>NUCLEOTIDE SEQUENCE [LARGE SCALE GENOMIC DNA]</scope>
    <source>
        <strain evidence="3 4">LV</strain>
        <tissue evidence="3">Single pupa</tissue>
    </source>
</reference>
<evidence type="ECO:0000256" key="1">
    <source>
        <dbReference type="ARBA" id="ARBA00022614"/>
    </source>
</evidence>
<accession>A0ABQ7PWR0</accession>
<gene>
    <name evidence="3" type="ORF">JYU34_019311</name>
</gene>
<proteinExistence type="predicted"/>
<protein>
    <recommendedName>
        <fullName evidence="5">Leucine-rich repeat-containing protein 27</fullName>
    </recommendedName>
</protein>
<dbReference type="SMART" id="SM00369">
    <property type="entry name" value="LRR_TYP"/>
    <property type="match status" value="4"/>
</dbReference>
<dbReference type="PANTHER" id="PTHR48051:SF1">
    <property type="entry name" value="RAS SUPPRESSOR PROTEIN 1"/>
    <property type="match status" value="1"/>
</dbReference>
<dbReference type="InterPro" id="IPR032675">
    <property type="entry name" value="LRR_dom_sf"/>
</dbReference>
<dbReference type="InterPro" id="IPR050216">
    <property type="entry name" value="LRR_domain-containing"/>
</dbReference>
<dbReference type="PANTHER" id="PTHR48051">
    <property type="match status" value="1"/>
</dbReference>
<dbReference type="Gene3D" id="3.80.10.10">
    <property type="entry name" value="Ribonuclease Inhibitor"/>
    <property type="match status" value="1"/>
</dbReference>
<dbReference type="EMBL" id="JAHIBW010000026">
    <property type="protein sequence ID" value="KAG7297339.1"/>
    <property type="molecule type" value="Genomic_DNA"/>
</dbReference>
<evidence type="ECO:0000313" key="4">
    <source>
        <dbReference type="Proteomes" id="UP000823941"/>
    </source>
</evidence>
<dbReference type="Proteomes" id="UP000823941">
    <property type="component" value="Chromosome 26"/>
</dbReference>
<keyword evidence="2" id="KW-0677">Repeat</keyword>
<dbReference type="PROSITE" id="PS51450">
    <property type="entry name" value="LRR"/>
    <property type="match status" value="1"/>
</dbReference>
<dbReference type="InterPro" id="IPR003591">
    <property type="entry name" value="Leu-rich_rpt_typical-subtyp"/>
</dbReference>
<dbReference type="InterPro" id="IPR001611">
    <property type="entry name" value="Leu-rich_rpt"/>
</dbReference>
<organism evidence="3 4">
    <name type="scientific">Plutella xylostella</name>
    <name type="common">Diamondback moth</name>
    <name type="synonym">Plutella maculipennis</name>
    <dbReference type="NCBI Taxonomy" id="51655"/>
    <lineage>
        <taxon>Eukaryota</taxon>
        <taxon>Metazoa</taxon>
        <taxon>Ecdysozoa</taxon>
        <taxon>Arthropoda</taxon>
        <taxon>Hexapoda</taxon>
        <taxon>Insecta</taxon>
        <taxon>Pterygota</taxon>
        <taxon>Neoptera</taxon>
        <taxon>Endopterygota</taxon>
        <taxon>Lepidoptera</taxon>
        <taxon>Glossata</taxon>
        <taxon>Ditrysia</taxon>
        <taxon>Yponomeutoidea</taxon>
        <taxon>Plutellidae</taxon>
        <taxon>Plutella</taxon>
    </lineage>
</organism>
<evidence type="ECO:0000313" key="3">
    <source>
        <dbReference type="EMBL" id="KAG7297339.1"/>
    </source>
</evidence>
<comment type="caution">
    <text evidence="3">The sequence shown here is derived from an EMBL/GenBank/DDBJ whole genome shotgun (WGS) entry which is preliminary data.</text>
</comment>